<name>A0AAD6AT50_9TELE</name>
<accession>A0AAD6AT50</accession>
<dbReference type="Proteomes" id="UP001219934">
    <property type="component" value="Unassembled WGS sequence"/>
</dbReference>
<comment type="caution">
    <text evidence="2">The sequence shown here is derived from an EMBL/GenBank/DDBJ whole genome shotgun (WGS) entry which is preliminary data.</text>
</comment>
<sequence>MSLMALRWHTASPAGSGPGANCPSRLAACSNMPMETCEGSAHDRCNTRGHQLPNLHSRLSDGATEARIDGEVSGCQEPARPHWHRIKAGTNAAHRQSGKPEHTQAQEHPQTWPHSSRLYHRGVI</sequence>
<organism evidence="2 3">
    <name type="scientific">Pogonophryne albipinna</name>
    <dbReference type="NCBI Taxonomy" id="1090488"/>
    <lineage>
        <taxon>Eukaryota</taxon>
        <taxon>Metazoa</taxon>
        <taxon>Chordata</taxon>
        <taxon>Craniata</taxon>
        <taxon>Vertebrata</taxon>
        <taxon>Euteleostomi</taxon>
        <taxon>Actinopterygii</taxon>
        <taxon>Neopterygii</taxon>
        <taxon>Teleostei</taxon>
        <taxon>Neoteleostei</taxon>
        <taxon>Acanthomorphata</taxon>
        <taxon>Eupercaria</taxon>
        <taxon>Perciformes</taxon>
        <taxon>Notothenioidei</taxon>
        <taxon>Pogonophryne</taxon>
    </lineage>
</organism>
<gene>
    <name evidence="2" type="ORF">JOQ06_025852</name>
</gene>
<keyword evidence="3" id="KW-1185">Reference proteome</keyword>
<proteinExistence type="predicted"/>
<protein>
    <submittedName>
        <fullName evidence="2">Uncharacterized protein</fullName>
    </submittedName>
</protein>
<dbReference type="EMBL" id="JAPTMU010000015">
    <property type="protein sequence ID" value="KAJ4931557.1"/>
    <property type="molecule type" value="Genomic_DNA"/>
</dbReference>
<evidence type="ECO:0000313" key="2">
    <source>
        <dbReference type="EMBL" id="KAJ4931557.1"/>
    </source>
</evidence>
<dbReference type="AlphaFoldDB" id="A0AAD6AT50"/>
<evidence type="ECO:0000313" key="3">
    <source>
        <dbReference type="Proteomes" id="UP001219934"/>
    </source>
</evidence>
<evidence type="ECO:0000256" key="1">
    <source>
        <dbReference type="SAM" id="MobiDB-lite"/>
    </source>
</evidence>
<feature type="non-terminal residue" evidence="2">
    <location>
        <position position="124"/>
    </location>
</feature>
<reference evidence="2" key="1">
    <citation type="submission" date="2022-11" db="EMBL/GenBank/DDBJ databases">
        <title>Chromosome-level genome of Pogonophryne albipinna.</title>
        <authorList>
            <person name="Jo E."/>
        </authorList>
    </citation>
    <scope>NUCLEOTIDE SEQUENCE</scope>
    <source>
        <strain evidence="2">SGF0006</strain>
        <tissue evidence="2">Muscle</tissue>
    </source>
</reference>
<feature type="region of interest" description="Disordered" evidence="1">
    <location>
        <begin position="91"/>
        <end position="124"/>
    </location>
</feature>